<dbReference type="EMBL" id="QSUL01000016">
    <property type="protein sequence ID" value="RGN31845.1"/>
    <property type="molecule type" value="Genomic_DNA"/>
</dbReference>
<comment type="caution">
    <text evidence="5">The sequence shown here is derived from an EMBL/GenBank/DDBJ whole genome shotgun (WGS) entry which is preliminary data.</text>
</comment>
<dbReference type="SUPFAM" id="SSF54534">
    <property type="entry name" value="FKBP-like"/>
    <property type="match status" value="2"/>
</dbReference>
<evidence type="ECO:0000259" key="4">
    <source>
        <dbReference type="PROSITE" id="PS50198"/>
    </source>
</evidence>
<evidence type="ECO:0000256" key="2">
    <source>
        <dbReference type="PROSITE-ProRule" id="PRU00278"/>
    </source>
</evidence>
<dbReference type="AlphaFoldDB" id="A0A3E5B2Y8"/>
<dbReference type="Gene3D" id="1.10.4030.10">
    <property type="entry name" value="Porin chaperone SurA, peptide-binding domain"/>
    <property type="match status" value="1"/>
</dbReference>
<accession>A0A3E5B2Y8</accession>
<name>A0A3E5B2Y8_9BACE</name>
<evidence type="ECO:0000256" key="1">
    <source>
        <dbReference type="ARBA" id="ARBA00022729"/>
    </source>
</evidence>
<organism evidence="5 6">
    <name type="scientific">Bacteroides oleiciplenus</name>
    <dbReference type="NCBI Taxonomy" id="626931"/>
    <lineage>
        <taxon>Bacteria</taxon>
        <taxon>Pseudomonadati</taxon>
        <taxon>Bacteroidota</taxon>
        <taxon>Bacteroidia</taxon>
        <taxon>Bacteroidales</taxon>
        <taxon>Bacteroidaceae</taxon>
        <taxon>Bacteroides</taxon>
    </lineage>
</organism>
<feature type="chain" id="PRO_5017607650" evidence="3">
    <location>
        <begin position="26"/>
        <end position="455"/>
    </location>
</feature>
<protein>
    <submittedName>
        <fullName evidence="5">Peptidylprolyl isomerase</fullName>
    </submittedName>
</protein>
<sequence>MRNFMNFKFVVLCALALLTGSAVYGQDNVIDEVVWVVGDEAILKSEVEEARMSAQYEGRKFDGDPYCVIPEEIAVQKLFLHQAALDSIEVAESEVIQRVDYMTNMYIANIGSREKMEEYFNKTSSQIRETLRDNAREGLKVQKMQQKLVGEIKITPAEVRRYFKDLPQDSIPYIPTQVEVQIITQQPKIPLDEIEDVKSRLREYTERVNKGESFSMLARLYSDDRGTAINGGEMPFTGRGYLDPAFANVAFNLQDPNKVSKIVESEYGFHIIQLMEKRGDRIKVRHILLKPHVPEEALMSGTARLDSIADDIRSGKFTFEEAASVLSQDKDTRNNHGLLPNPQTNTSKFEMQELPPEIAKVVDKMKVGEISEAFTMIPQKTGKEECVIVKLKSRINGHKATISEDYQNLKEIVLEKRRDEMLDKWIREKQKHTYVRINDNWKNCSFKYPGWVKKD</sequence>
<dbReference type="InterPro" id="IPR050280">
    <property type="entry name" value="OMP_Chaperone_SurA"/>
</dbReference>
<gene>
    <name evidence="5" type="ORF">DXB65_20015</name>
</gene>
<proteinExistence type="predicted"/>
<dbReference type="RefSeq" id="WP_044138188.1">
    <property type="nucleotide sequence ID" value="NZ_CABKRN010000003.1"/>
</dbReference>
<dbReference type="Pfam" id="PF00639">
    <property type="entry name" value="Rotamase"/>
    <property type="match status" value="2"/>
</dbReference>
<keyword evidence="1 3" id="KW-0732">Signal</keyword>
<feature type="signal peptide" evidence="3">
    <location>
        <begin position="1"/>
        <end position="25"/>
    </location>
</feature>
<reference evidence="5 6" key="1">
    <citation type="submission" date="2018-08" db="EMBL/GenBank/DDBJ databases">
        <title>A genome reference for cultivated species of the human gut microbiota.</title>
        <authorList>
            <person name="Zou Y."/>
            <person name="Xue W."/>
            <person name="Luo G."/>
        </authorList>
    </citation>
    <scope>NUCLEOTIDE SEQUENCE [LARGE SCALE GENOMIC DNA]</scope>
    <source>
        <strain evidence="5 6">OM05-15BH</strain>
    </source>
</reference>
<dbReference type="PANTHER" id="PTHR47637:SF1">
    <property type="entry name" value="CHAPERONE SURA"/>
    <property type="match status" value="1"/>
</dbReference>
<evidence type="ECO:0000256" key="3">
    <source>
        <dbReference type="SAM" id="SignalP"/>
    </source>
</evidence>
<keyword evidence="2 5" id="KW-0413">Isomerase</keyword>
<dbReference type="InterPro" id="IPR046357">
    <property type="entry name" value="PPIase_dom_sf"/>
</dbReference>
<dbReference type="GO" id="GO:0003755">
    <property type="term" value="F:peptidyl-prolyl cis-trans isomerase activity"/>
    <property type="evidence" value="ECO:0007669"/>
    <property type="project" value="UniProtKB-KW"/>
</dbReference>
<dbReference type="SUPFAM" id="SSF109998">
    <property type="entry name" value="Triger factor/SurA peptide-binding domain-like"/>
    <property type="match status" value="1"/>
</dbReference>
<dbReference type="Gene3D" id="3.10.50.40">
    <property type="match status" value="2"/>
</dbReference>
<feature type="domain" description="PpiC" evidence="4">
    <location>
        <begin position="175"/>
        <end position="276"/>
    </location>
</feature>
<feature type="domain" description="PpiC" evidence="4">
    <location>
        <begin position="279"/>
        <end position="392"/>
    </location>
</feature>
<dbReference type="PROSITE" id="PS50198">
    <property type="entry name" value="PPIC_PPIASE_2"/>
    <property type="match status" value="2"/>
</dbReference>
<dbReference type="InterPro" id="IPR000297">
    <property type="entry name" value="PPIase_PpiC"/>
</dbReference>
<dbReference type="Proteomes" id="UP000260983">
    <property type="component" value="Unassembled WGS sequence"/>
</dbReference>
<keyword evidence="2" id="KW-0697">Rotamase</keyword>
<dbReference type="InterPro" id="IPR027304">
    <property type="entry name" value="Trigger_fact/SurA_dom_sf"/>
</dbReference>
<evidence type="ECO:0000313" key="6">
    <source>
        <dbReference type="Proteomes" id="UP000260983"/>
    </source>
</evidence>
<evidence type="ECO:0000313" key="5">
    <source>
        <dbReference type="EMBL" id="RGN31845.1"/>
    </source>
</evidence>
<dbReference type="PANTHER" id="PTHR47637">
    <property type="entry name" value="CHAPERONE SURA"/>
    <property type="match status" value="1"/>
</dbReference>